<keyword evidence="2" id="KW-0238">DNA-binding</keyword>
<dbReference type="InterPro" id="IPR011991">
    <property type="entry name" value="ArsR-like_HTH"/>
</dbReference>
<keyword evidence="1" id="KW-0805">Transcription regulation</keyword>
<dbReference type="InterPro" id="IPR029016">
    <property type="entry name" value="GAF-like_dom_sf"/>
</dbReference>
<dbReference type="Gene3D" id="3.30.450.40">
    <property type="match status" value="1"/>
</dbReference>
<gene>
    <name evidence="6" type="ORF">AKL17_0652</name>
</gene>
<protein>
    <submittedName>
        <fullName evidence="6">Regulatory proteins, IclR</fullName>
    </submittedName>
</protein>
<accession>A0A159YZB8</accession>
<dbReference type="Pfam" id="PF09339">
    <property type="entry name" value="HTH_IclR"/>
    <property type="match status" value="1"/>
</dbReference>
<dbReference type="FunFam" id="1.10.10.10:FF:000056">
    <property type="entry name" value="IclR family transcriptional regulator"/>
    <property type="match status" value="1"/>
</dbReference>
<dbReference type="PANTHER" id="PTHR30136:SF8">
    <property type="entry name" value="TRANSCRIPTIONAL REGULATORY PROTEIN"/>
    <property type="match status" value="1"/>
</dbReference>
<dbReference type="InterPro" id="IPR005471">
    <property type="entry name" value="Tscrpt_reg_IclR_N"/>
</dbReference>
<dbReference type="InterPro" id="IPR036388">
    <property type="entry name" value="WH-like_DNA-bd_sf"/>
</dbReference>
<dbReference type="EMBL" id="CP012661">
    <property type="protein sequence ID" value="AMY67912.1"/>
    <property type="molecule type" value="Genomic_DNA"/>
</dbReference>
<evidence type="ECO:0000313" key="7">
    <source>
        <dbReference type="Proteomes" id="UP000076128"/>
    </source>
</evidence>
<dbReference type="PATRIC" id="fig|1335048.3.peg.677"/>
<evidence type="ECO:0000256" key="3">
    <source>
        <dbReference type="ARBA" id="ARBA00023163"/>
    </source>
</evidence>
<evidence type="ECO:0000313" key="6">
    <source>
        <dbReference type="EMBL" id="AMY67912.1"/>
    </source>
</evidence>
<dbReference type="GO" id="GO:0003700">
    <property type="term" value="F:DNA-binding transcription factor activity"/>
    <property type="evidence" value="ECO:0007669"/>
    <property type="project" value="TreeGrafter"/>
</dbReference>
<organism evidence="6 7">
    <name type="scientific">Frigidibacter mobilis</name>
    <dbReference type="NCBI Taxonomy" id="1335048"/>
    <lineage>
        <taxon>Bacteria</taxon>
        <taxon>Pseudomonadati</taxon>
        <taxon>Pseudomonadota</taxon>
        <taxon>Alphaproteobacteria</taxon>
        <taxon>Rhodobacterales</taxon>
        <taxon>Paracoccaceae</taxon>
        <taxon>Frigidibacter</taxon>
    </lineage>
</organism>
<dbReference type="PANTHER" id="PTHR30136">
    <property type="entry name" value="HELIX-TURN-HELIX TRANSCRIPTIONAL REGULATOR, ICLR FAMILY"/>
    <property type="match status" value="1"/>
</dbReference>
<keyword evidence="3" id="KW-0804">Transcription</keyword>
<dbReference type="SMART" id="SM00346">
    <property type="entry name" value="HTH_ICLR"/>
    <property type="match status" value="1"/>
</dbReference>
<dbReference type="PROSITE" id="PS51077">
    <property type="entry name" value="HTH_ICLR"/>
    <property type="match status" value="1"/>
</dbReference>
<dbReference type="SUPFAM" id="SSF46785">
    <property type="entry name" value="Winged helix' DNA-binding domain"/>
    <property type="match status" value="1"/>
</dbReference>
<dbReference type="InterPro" id="IPR036390">
    <property type="entry name" value="WH_DNA-bd_sf"/>
</dbReference>
<dbReference type="GO" id="GO:0003677">
    <property type="term" value="F:DNA binding"/>
    <property type="evidence" value="ECO:0007669"/>
    <property type="project" value="UniProtKB-KW"/>
</dbReference>
<sequence length="255" mass="26731">MAAQEGVKAADMCLRILEFVAFESDGAGVTQIAGHVGMAKSAIFKHLQTLIDHGFVTQDVSSSRYRLGPKAWLLARNAPNLDDVAANALPLMQAARNELGLGVVLSSPTPQSAFVVATVASNHQIEIGVRPGSQLSLHASAQGKVYLAFGPREALERICDAPLAAVTPRTITDPNILRAEVENVRQNGYAVAPGESLLGINVIAAPVWNYEGKLVASIGLIGSVQHIASVPDQMLVSRLLALTRSVSAALGATSP</sequence>
<evidence type="ECO:0000256" key="2">
    <source>
        <dbReference type="ARBA" id="ARBA00023125"/>
    </source>
</evidence>
<feature type="domain" description="IclR-ED" evidence="5">
    <location>
        <begin position="70"/>
        <end position="252"/>
    </location>
</feature>
<dbReference type="CDD" id="cd00090">
    <property type="entry name" value="HTH_ARSR"/>
    <property type="match status" value="1"/>
</dbReference>
<dbReference type="Pfam" id="PF01614">
    <property type="entry name" value="IclR_C"/>
    <property type="match status" value="1"/>
</dbReference>
<dbReference type="AlphaFoldDB" id="A0A159YZB8"/>
<dbReference type="InterPro" id="IPR014757">
    <property type="entry name" value="Tscrpt_reg_IclR_C"/>
</dbReference>
<reference evidence="6 7" key="1">
    <citation type="submission" date="2015-09" db="EMBL/GenBank/DDBJ databases">
        <title>Complete genome sequence of Defluviimonas alba cai42t isolated from an oilfield in Xinjiang.</title>
        <authorList>
            <person name="Geng S."/>
            <person name="Pan X."/>
            <person name="Wu X."/>
        </authorList>
    </citation>
    <scope>NUCLEOTIDE SEQUENCE [LARGE SCALE GENOMIC DNA]</scope>
    <source>
        <strain evidence="7">cai42</strain>
    </source>
</reference>
<dbReference type="InterPro" id="IPR050707">
    <property type="entry name" value="HTH_MetabolicPath_Reg"/>
</dbReference>
<proteinExistence type="predicted"/>
<dbReference type="PROSITE" id="PS51078">
    <property type="entry name" value="ICLR_ED"/>
    <property type="match status" value="1"/>
</dbReference>
<feature type="domain" description="HTH iclR-type" evidence="4">
    <location>
        <begin position="7"/>
        <end position="69"/>
    </location>
</feature>
<evidence type="ECO:0000256" key="1">
    <source>
        <dbReference type="ARBA" id="ARBA00023015"/>
    </source>
</evidence>
<keyword evidence="7" id="KW-1185">Reference proteome</keyword>
<dbReference type="Proteomes" id="UP000076128">
    <property type="component" value="Chromosome"/>
</dbReference>
<evidence type="ECO:0000259" key="5">
    <source>
        <dbReference type="PROSITE" id="PS51078"/>
    </source>
</evidence>
<dbReference type="Gene3D" id="1.10.10.10">
    <property type="entry name" value="Winged helix-like DNA-binding domain superfamily/Winged helix DNA-binding domain"/>
    <property type="match status" value="1"/>
</dbReference>
<name>A0A159YZB8_9RHOB</name>
<dbReference type="KEGG" id="daa:AKL17_0652"/>
<dbReference type="SUPFAM" id="SSF55781">
    <property type="entry name" value="GAF domain-like"/>
    <property type="match status" value="1"/>
</dbReference>
<dbReference type="STRING" id="1335048.AKL17_0652"/>
<dbReference type="GO" id="GO:0045892">
    <property type="term" value="P:negative regulation of DNA-templated transcription"/>
    <property type="evidence" value="ECO:0007669"/>
    <property type="project" value="TreeGrafter"/>
</dbReference>
<evidence type="ECO:0000259" key="4">
    <source>
        <dbReference type="PROSITE" id="PS51077"/>
    </source>
</evidence>